<dbReference type="eggNOG" id="COG1949">
    <property type="taxonomic scope" value="Bacteria"/>
</dbReference>
<dbReference type="HOGENOM" id="CLU_064761_2_0_4"/>
<dbReference type="GO" id="GO:0003676">
    <property type="term" value="F:nucleic acid binding"/>
    <property type="evidence" value="ECO:0007669"/>
    <property type="project" value="InterPro"/>
</dbReference>
<dbReference type="FunFam" id="3.30.420.10:FF:000003">
    <property type="entry name" value="Oligoribonuclease"/>
    <property type="match status" value="1"/>
</dbReference>
<keyword evidence="4 6" id="KW-0269">Exonuclease</keyword>
<comment type="subcellular location">
    <subcellularLocation>
        <location evidence="6">Cytoplasm</location>
    </subcellularLocation>
</comment>
<dbReference type="GO" id="GO:0005737">
    <property type="term" value="C:cytoplasm"/>
    <property type="evidence" value="ECO:0007669"/>
    <property type="project" value="UniProtKB-SubCell"/>
</dbReference>
<protein>
    <recommendedName>
        <fullName evidence="5 6">Oligoribonuclease</fullName>
        <ecNumber evidence="6">3.1.-.-</ecNumber>
    </recommendedName>
</protein>
<keyword evidence="2 6" id="KW-0540">Nuclease</keyword>
<dbReference type="Pfam" id="PF00929">
    <property type="entry name" value="RNase_T"/>
    <property type="match status" value="1"/>
</dbReference>
<dbReference type="GO" id="GO:0006259">
    <property type="term" value="P:DNA metabolic process"/>
    <property type="evidence" value="ECO:0007669"/>
    <property type="project" value="UniProtKB-ARBA"/>
</dbReference>
<dbReference type="GO" id="GO:0000175">
    <property type="term" value="F:3'-5'-RNA exonuclease activity"/>
    <property type="evidence" value="ECO:0007669"/>
    <property type="project" value="InterPro"/>
</dbReference>
<dbReference type="InterPro" id="IPR012337">
    <property type="entry name" value="RNaseH-like_sf"/>
</dbReference>
<dbReference type="EMBL" id="CP003803">
    <property type="protein sequence ID" value="AGF46968.1"/>
    <property type="molecule type" value="Genomic_DNA"/>
</dbReference>
<evidence type="ECO:0000313" key="8">
    <source>
        <dbReference type="EMBL" id="AGF46968.1"/>
    </source>
</evidence>
<dbReference type="PANTHER" id="PTHR11046">
    <property type="entry name" value="OLIGORIBONUCLEASE, MITOCHONDRIAL"/>
    <property type="match status" value="1"/>
</dbReference>
<keyword evidence="6" id="KW-0963">Cytoplasm</keyword>
<evidence type="ECO:0000256" key="2">
    <source>
        <dbReference type="ARBA" id="ARBA00022722"/>
    </source>
</evidence>
<dbReference type="InterPro" id="IPR022894">
    <property type="entry name" value="Oligoribonuclease"/>
</dbReference>
<dbReference type="PATRIC" id="fig|1208919.3.peg.405"/>
<comment type="function">
    <text evidence="6">3'-to-5' exoribonuclease specific for small oligoribonucleotides.</text>
</comment>
<gene>
    <name evidence="6" type="primary">orn</name>
    <name evidence="8" type="ORF">CDSE_0686</name>
</gene>
<dbReference type="PANTHER" id="PTHR11046:SF0">
    <property type="entry name" value="OLIGORIBONUCLEASE, MITOCHONDRIAL"/>
    <property type="match status" value="1"/>
</dbReference>
<accession>M1L2J1</accession>
<feature type="domain" description="Exonuclease" evidence="7">
    <location>
        <begin position="12"/>
        <end position="185"/>
    </location>
</feature>
<dbReference type="InterPro" id="IPR013520">
    <property type="entry name" value="Ribonucl_H"/>
</dbReference>
<evidence type="ECO:0000256" key="1">
    <source>
        <dbReference type="ARBA" id="ARBA00009921"/>
    </source>
</evidence>
<evidence type="ECO:0000256" key="6">
    <source>
        <dbReference type="HAMAP-Rule" id="MF_00045"/>
    </source>
</evidence>
<dbReference type="HAMAP" id="MF_00045">
    <property type="entry name" value="Oligoribonuclease"/>
    <property type="match status" value="1"/>
</dbReference>
<dbReference type="CDD" id="cd06135">
    <property type="entry name" value="Orn"/>
    <property type="match status" value="1"/>
</dbReference>
<dbReference type="EC" id="3.1.-.-" evidence="6"/>
<dbReference type="AlphaFoldDB" id="M1L2J1"/>
<name>M1L2J1_9PROT</name>
<organism evidence="8 9">
    <name type="scientific">Candidatus Kinetoplastidibacterium desouzai TCC079E</name>
    <dbReference type="NCBI Taxonomy" id="1208919"/>
    <lineage>
        <taxon>Bacteria</taxon>
        <taxon>Pseudomonadati</taxon>
        <taxon>Pseudomonadota</taxon>
        <taxon>Betaproteobacteria</taxon>
        <taxon>Candidatus Kinetoplastidibacterium</taxon>
    </lineage>
</organism>
<dbReference type="NCBIfam" id="NF003765">
    <property type="entry name" value="PRK05359.1"/>
    <property type="match status" value="1"/>
</dbReference>
<evidence type="ECO:0000259" key="7">
    <source>
        <dbReference type="SMART" id="SM00479"/>
    </source>
</evidence>
<reference evidence="8 9" key="1">
    <citation type="journal article" date="2013" name="Genome Biol. Evol.">
        <title>Genome evolution and phylogenomic analysis of candidatus kinetoplastibacterium, the betaproteobacterial endosymbionts of strigomonas and angomonas.</title>
        <authorList>
            <person name="Alves J.M."/>
            <person name="Serrano M.G."/>
            <person name="Maia da Silva F."/>
            <person name="Voegtly L.J."/>
            <person name="Matveyev A.V."/>
            <person name="Teixeira M.M."/>
            <person name="Camargo E.P."/>
            <person name="Buck G.A."/>
        </authorList>
    </citation>
    <scope>NUCLEOTIDE SEQUENCE [LARGE SCALE GENOMIC DNA]</scope>
    <source>
        <strain evidence="8 9">TCC079E</strain>
    </source>
</reference>
<dbReference type="Proteomes" id="UP000011547">
    <property type="component" value="Chromosome"/>
</dbReference>
<dbReference type="SUPFAM" id="SSF53098">
    <property type="entry name" value="Ribonuclease H-like"/>
    <property type="match status" value="1"/>
</dbReference>
<dbReference type="InterPro" id="IPR036397">
    <property type="entry name" value="RNaseH_sf"/>
</dbReference>
<keyword evidence="3 6" id="KW-0378">Hydrolase</keyword>
<evidence type="ECO:0000256" key="3">
    <source>
        <dbReference type="ARBA" id="ARBA00022801"/>
    </source>
</evidence>
<dbReference type="Gene3D" id="3.30.420.10">
    <property type="entry name" value="Ribonuclease H-like superfamily/Ribonuclease H"/>
    <property type="match status" value="1"/>
</dbReference>
<dbReference type="SMART" id="SM00479">
    <property type="entry name" value="EXOIII"/>
    <property type="match status" value="1"/>
</dbReference>
<proteinExistence type="inferred from homology"/>
<evidence type="ECO:0000256" key="5">
    <source>
        <dbReference type="ARBA" id="ARBA00070964"/>
    </source>
</evidence>
<dbReference type="KEGG" id="kde:CDSE_0686"/>
<comment type="similarity">
    <text evidence="1 6">Belongs to the oligoribonuclease family.</text>
</comment>
<feature type="active site" evidence="6">
    <location>
        <position position="134"/>
    </location>
</feature>
<evidence type="ECO:0000256" key="4">
    <source>
        <dbReference type="ARBA" id="ARBA00022839"/>
    </source>
</evidence>
<keyword evidence="9" id="KW-1185">Reference proteome</keyword>
<evidence type="ECO:0000313" key="9">
    <source>
        <dbReference type="Proteomes" id="UP000011547"/>
    </source>
</evidence>
<sequence length="186" mass="22116">MENYMNSFNDDRLVWVDMEMSGLDFYKERILEIAVIVTDSNLEIVAEGPVLVLHQDKKLLDSMDKWNTSVHTKSGLVEKVKNSSLIEKTAEEILLNFLKMYILPGRSPLCGNTIHQDRNFMRMYMPTLEKFFHYRNLDISTIKELAKRWNYNIYKGFVKQNKHEALADIHESIEELRYYKKYFLSF</sequence>